<keyword evidence="3" id="KW-1185">Reference proteome</keyword>
<sequence length="205" mass="22468">MKFLLHTLSELYKLLGFRGVRDFAASALGLKTYTLPVFGIQVSGTLLAAIVAFCAKWIWNPPLALLVLTALEVANTVYGIKVARQVKKEPVTWAKFERIFGKLMAMLLVLTVVRNTINSYPYYDMLADLIFGWFFSTKLRKVVSKMVALKVAEGGLPKIIQAFVQSIINSKYGPALVDVAQGVTPAAEQPTPETPTEPAPVVPAP</sequence>
<evidence type="ECO:0008006" key="4">
    <source>
        <dbReference type="Google" id="ProtNLM"/>
    </source>
</evidence>
<protein>
    <recommendedName>
        <fullName evidence="4">Holin</fullName>
    </recommendedName>
</protein>
<proteinExistence type="predicted"/>
<name>A0ABY4F946_9BACT</name>
<evidence type="ECO:0000313" key="3">
    <source>
        <dbReference type="Proteomes" id="UP000831785"/>
    </source>
</evidence>
<organism evidence="2 3">
    <name type="scientific">Hymenobacter cellulosivorans</name>
    <dbReference type="NCBI Taxonomy" id="2932249"/>
    <lineage>
        <taxon>Bacteria</taxon>
        <taxon>Pseudomonadati</taxon>
        <taxon>Bacteroidota</taxon>
        <taxon>Cytophagia</taxon>
        <taxon>Cytophagales</taxon>
        <taxon>Hymenobacteraceae</taxon>
        <taxon>Hymenobacter</taxon>
    </lineage>
</organism>
<evidence type="ECO:0000256" key="1">
    <source>
        <dbReference type="SAM" id="MobiDB-lite"/>
    </source>
</evidence>
<dbReference type="EMBL" id="CP095049">
    <property type="protein sequence ID" value="UOQ53038.1"/>
    <property type="molecule type" value="Genomic_DNA"/>
</dbReference>
<reference evidence="2 3" key="1">
    <citation type="submission" date="2022-04" db="EMBL/GenBank/DDBJ databases">
        <title>Hymenobacter sp. isolated from the air.</title>
        <authorList>
            <person name="Won M."/>
            <person name="Lee C.-M."/>
            <person name="Woen H.-Y."/>
            <person name="Kwon S.-W."/>
        </authorList>
    </citation>
    <scope>NUCLEOTIDE SEQUENCE [LARGE SCALE GENOMIC DNA]</scope>
    <source>
        <strain evidence="3">5116 S-27</strain>
    </source>
</reference>
<dbReference type="RefSeq" id="WP_244717709.1">
    <property type="nucleotide sequence ID" value="NZ_CP095049.1"/>
</dbReference>
<evidence type="ECO:0000313" key="2">
    <source>
        <dbReference type="EMBL" id="UOQ53038.1"/>
    </source>
</evidence>
<dbReference type="Proteomes" id="UP000831785">
    <property type="component" value="Chromosome"/>
</dbReference>
<accession>A0ABY4F946</accession>
<gene>
    <name evidence="2" type="ORF">MUN80_25290</name>
</gene>
<feature type="region of interest" description="Disordered" evidence="1">
    <location>
        <begin position="184"/>
        <end position="205"/>
    </location>
</feature>
<feature type="compositionally biased region" description="Pro residues" evidence="1">
    <location>
        <begin position="192"/>
        <end position="205"/>
    </location>
</feature>